<name>A0ABR7RKU2_9PROT</name>
<gene>
    <name evidence="1" type="ORF">IBL26_09840</name>
</gene>
<dbReference type="InterPro" id="IPR029033">
    <property type="entry name" value="His_PPase_superfam"/>
</dbReference>
<proteinExistence type="predicted"/>
<evidence type="ECO:0000313" key="2">
    <source>
        <dbReference type="Proteomes" id="UP000626026"/>
    </source>
</evidence>
<dbReference type="Proteomes" id="UP000626026">
    <property type="component" value="Unassembled WGS sequence"/>
</dbReference>
<dbReference type="EMBL" id="JACTVA010000013">
    <property type="protein sequence ID" value="MBC9207134.1"/>
    <property type="molecule type" value="Genomic_DNA"/>
</dbReference>
<comment type="caution">
    <text evidence="1">The sequence shown here is derived from an EMBL/GenBank/DDBJ whole genome shotgun (WGS) entry which is preliminary data.</text>
</comment>
<sequence length="185" mass="19466">MHFITHPEVVIDPGVPVPRWVLSPRGIARMRALAALPEMASLASIWASTEAKAIEGAGILAARLGLPVHVHPGLGENDRSATGYLPEAEFQQVADAFFAQPETSIRGWERAIDAQSRIAAAITDVLSAAPPGPVAVIAHGGVGALLRAHLSRAPIARSWDQPQPGCRFTAQPGEPPSAWIPLPPA</sequence>
<evidence type="ECO:0000313" key="1">
    <source>
        <dbReference type="EMBL" id="MBC9207134.1"/>
    </source>
</evidence>
<dbReference type="Gene3D" id="3.40.50.1240">
    <property type="entry name" value="Phosphoglycerate mutase-like"/>
    <property type="match status" value="1"/>
</dbReference>
<organism evidence="1 2">
    <name type="scientific">Teichococcus aerophilus</name>
    <dbReference type="NCBI Taxonomy" id="1224513"/>
    <lineage>
        <taxon>Bacteria</taxon>
        <taxon>Pseudomonadati</taxon>
        <taxon>Pseudomonadota</taxon>
        <taxon>Alphaproteobacteria</taxon>
        <taxon>Acetobacterales</taxon>
        <taxon>Roseomonadaceae</taxon>
        <taxon>Roseomonas</taxon>
    </lineage>
</organism>
<keyword evidence="2" id="KW-1185">Reference proteome</keyword>
<dbReference type="SUPFAM" id="SSF53254">
    <property type="entry name" value="Phosphoglycerate mutase-like"/>
    <property type="match status" value="1"/>
</dbReference>
<dbReference type="InterPro" id="IPR013078">
    <property type="entry name" value="His_Pase_superF_clade-1"/>
</dbReference>
<accession>A0ABR7RKU2</accession>
<reference evidence="1 2" key="1">
    <citation type="journal article" date="2013" name="Int. J. Syst. Evol. Microbiol.">
        <title>Roseomonas aerophila sp. nov., isolated from air.</title>
        <authorList>
            <person name="Kim S.J."/>
            <person name="Weon H.Y."/>
            <person name="Ahn J.H."/>
            <person name="Hong S.B."/>
            <person name="Seok S.J."/>
            <person name="Whang K.S."/>
            <person name="Kwon S.W."/>
        </authorList>
    </citation>
    <scope>NUCLEOTIDE SEQUENCE [LARGE SCALE GENOMIC DNA]</scope>
    <source>
        <strain evidence="1 2">NBRC 108923</strain>
    </source>
</reference>
<dbReference type="Pfam" id="PF00300">
    <property type="entry name" value="His_Phos_1"/>
    <property type="match status" value="1"/>
</dbReference>
<protein>
    <submittedName>
        <fullName evidence="1">Histidine phosphatase family protein</fullName>
    </submittedName>
</protein>